<dbReference type="AlphaFoldDB" id="A0A8J6CHY2"/>
<proteinExistence type="predicted"/>
<gene>
    <name evidence="1" type="ORF">CXB51_035160</name>
</gene>
<reference evidence="1 2" key="1">
    <citation type="journal article" date="2021" name="bioRxiv">
        <title>The Gossypium anomalum genome as a resource for cotton improvement and evolutionary analysis of hybrid incompatibility.</title>
        <authorList>
            <person name="Grover C.E."/>
            <person name="Yuan D."/>
            <person name="Arick M.A."/>
            <person name="Miller E.R."/>
            <person name="Hu G."/>
            <person name="Peterson D.G."/>
            <person name="Wendel J.F."/>
            <person name="Udall J.A."/>
        </authorList>
    </citation>
    <scope>NUCLEOTIDE SEQUENCE [LARGE SCALE GENOMIC DNA]</scope>
    <source>
        <strain evidence="1">JFW-Udall</strain>
        <tissue evidence="1">Leaf</tissue>
    </source>
</reference>
<dbReference type="Proteomes" id="UP000701853">
    <property type="component" value="Chromosome 13"/>
</dbReference>
<evidence type="ECO:0000313" key="2">
    <source>
        <dbReference type="Proteomes" id="UP000701853"/>
    </source>
</evidence>
<dbReference type="EMBL" id="JAHUZN010000013">
    <property type="protein sequence ID" value="KAG8473139.1"/>
    <property type="molecule type" value="Genomic_DNA"/>
</dbReference>
<comment type="caution">
    <text evidence="1">The sequence shown here is derived from an EMBL/GenBank/DDBJ whole genome shotgun (WGS) entry which is preliminary data.</text>
</comment>
<sequence length="103" mass="11488">MEENMGSKGTFDGGIVVPGKVNSPLVNRIIKVADLIEEHSRTWKEDMVLSMFDYQEASKILSIQLVHALRAPVSTLYEVGIESCSEDFPGLRRIVIVLSTKRP</sequence>
<keyword evidence="2" id="KW-1185">Reference proteome</keyword>
<protein>
    <submittedName>
        <fullName evidence="1">Uncharacterized protein</fullName>
    </submittedName>
</protein>
<organism evidence="1 2">
    <name type="scientific">Gossypium anomalum</name>
    <dbReference type="NCBI Taxonomy" id="47600"/>
    <lineage>
        <taxon>Eukaryota</taxon>
        <taxon>Viridiplantae</taxon>
        <taxon>Streptophyta</taxon>
        <taxon>Embryophyta</taxon>
        <taxon>Tracheophyta</taxon>
        <taxon>Spermatophyta</taxon>
        <taxon>Magnoliopsida</taxon>
        <taxon>eudicotyledons</taxon>
        <taxon>Gunneridae</taxon>
        <taxon>Pentapetalae</taxon>
        <taxon>rosids</taxon>
        <taxon>malvids</taxon>
        <taxon>Malvales</taxon>
        <taxon>Malvaceae</taxon>
        <taxon>Malvoideae</taxon>
        <taxon>Gossypium</taxon>
    </lineage>
</organism>
<evidence type="ECO:0000313" key="1">
    <source>
        <dbReference type="EMBL" id="KAG8473139.1"/>
    </source>
</evidence>
<accession>A0A8J6CHY2</accession>
<name>A0A8J6CHY2_9ROSI</name>